<dbReference type="PANTHER" id="PTHR30620">
    <property type="entry name" value="PERIPLASMIC BETA-GLUCOSIDASE-RELATED"/>
    <property type="match status" value="1"/>
</dbReference>
<dbReference type="EC" id="3.2.1.21" evidence="3"/>
<dbReference type="PRINTS" id="PR00133">
    <property type="entry name" value="GLHYDRLASE3"/>
</dbReference>
<gene>
    <name evidence="11" type="ORF">G7Y89_g12012</name>
</gene>
<evidence type="ECO:0000256" key="2">
    <source>
        <dbReference type="ARBA" id="ARBA00005336"/>
    </source>
</evidence>
<proteinExistence type="inferred from homology"/>
<name>A0A8H4R9Q6_9HELO</name>
<dbReference type="PANTHER" id="PTHR30620:SF117">
    <property type="entry name" value="BETA-1,4-XYLOSIDASE (EUROFUNG)"/>
    <property type="match status" value="1"/>
</dbReference>
<dbReference type="Pfam" id="PF00933">
    <property type="entry name" value="Glyco_hydro_3"/>
    <property type="match status" value="1"/>
</dbReference>
<evidence type="ECO:0000256" key="9">
    <source>
        <dbReference type="SAM" id="SignalP"/>
    </source>
</evidence>
<dbReference type="Pfam" id="PF14310">
    <property type="entry name" value="Fn3-like"/>
    <property type="match status" value="1"/>
</dbReference>
<evidence type="ECO:0000256" key="8">
    <source>
        <dbReference type="ARBA" id="ARBA00023326"/>
    </source>
</evidence>
<dbReference type="FunFam" id="2.60.40.10:FF:000495">
    <property type="entry name" value="Periplasmic beta-glucosidase"/>
    <property type="match status" value="1"/>
</dbReference>
<accession>A0A8H4R9Q6</accession>
<dbReference type="AlphaFoldDB" id="A0A8H4R9Q6"/>
<dbReference type="FunFam" id="3.40.50.1700:FF:000009">
    <property type="entry name" value="Periplasmic beta-glucosidase"/>
    <property type="match status" value="1"/>
</dbReference>
<evidence type="ECO:0000256" key="5">
    <source>
        <dbReference type="ARBA" id="ARBA00023180"/>
    </source>
</evidence>
<dbReference type="InterPro" id="IPR017853">
    <property type="entry name" value="GH"/>
</dbReference>
<evidence type="ECO:0000259" key="10">
    <source>
        <dbReference type="SMART" id="SM01217"/>
    </source>
</evidence>
<dbReference type="SUPFAM" id="SSF51445">
    <property type="entry name" value="(Trans)glycosidases"/>
    <property type="match status" value="1"/>
</dbReference>
<dbReference type="SUPFAM" id="SSF52279">
    <property type="entry name" value="Beta-D-glucan exohydrolase, C-terminal domain"/>
    <property type="match status" value="1"/>
</dbReference>
<feature type="chain" id="PRO_5034152693" description="beta-glucosidase" evidence="9">
    <location>
        <begin position="20"/>
        <end position="759"/>
    </location>
</feature>
<keyword evidence="9" id="KW-0732">Signal</keyword>
<keyword evidence="4" id="KW-0378">Hydrolase</keyword>
<evidence type="ECO:0000256" key="6">
    <source>
        <dbReference type="ARBA" id="ARBA00023277"/>
    </source>
</evidence>
<evidence type="ECO:0000256" key="3">
    <source>
        <dbReference type="ARBA" id="ARBA00012744"/>
    </source>
</evidence>
<comment type="caution">
    <text evidence="11">The sequence shown here is derived from an EMBL/GenBank/DDBJ whole genome shotgun (WGS) entry which is preliminary data.</text>
</comment>
<dbReference type="Proteomes" id="UP000566819">
    <property type="component" value="Unassembled WGS sequence"/>
</dbReference>
<keyword evidence="12" id="KW-1185">Reference proteome</keyword>
<dbReference type="InterPro" id="IPR036962">
    <property type="entry name" value="Glyco_hydro_3_N_sf"/>
</dbReference>
<organism evidence="11 12">
    <name type="scientific">Cudoniella acicularis</name>
    <dbReference type="NCBI Taxonomy" id="354080"/>
    <lineage>
        <taxon>Eukaryota</taxon>
        <taxon>Fungi</taxon>
        <taxon>Dikarya</taxon>
        <taxon>Ascomycota</taxon>
        <taxon>Pezizomycotina</taxon>
        <taxon>Leotiomycetes</taxon>
        <taxon>Helotiales</taxon>
        <taxon>Tricladiaceae</taxon>
        <taxon>Cudoniella</taxon>
    </lineage>
</organism>
<dbReference type="Pfam" id="PF01915">
    <property type="entry name" value="Glyco_hydro_3_C"/>
    <property type="match status" value="1"/>
</dbReference>
<dbReference type="InterPro" id="IPR036881">
    <property type="entry name" value="Glyco_hydro_3_C_sf"/>
</dbReference>
<dbReference type="EMBL" id="JAAMPI010001214">
    <property type="protein sequence ID" value="KAF4626149.1"/>
    <property type="molecule type" value="Genomic_DNA"/>
</dbReference>
<keyword evidence="6" id="KW-0119">Carbohydrate metabolism</keyword>
<feature type="signal peptide" evidence="9">
    <location>
        <begin position="1"/>
        <end position="19"/>
    </location>
</feature>
<evidence type="ECO:0000256" key="1">
    <source>
        <dbReference type="ARBA" id="ARBA00000448"/>
    </source>
</evidence>
<evidence type="ECO:0000256" key="4">
    <source>
        <dbReference type="ARBA" id="ARBA00022801"/>
    </source>
</evidence>
<dbReference type="InterPro" id="IPR002772">
    <property type="entry name" value="Glyco_hydro_3_C"/>
</dbReference>
<comment type="similarity">
    <text evidence="2">Belongs to the glycosyl hydrolase 3 family.</text>
</comment>
<evidence type="ECO:0000313" key="11">
    <source>
        <dbReference type="EMBL" id="KAF4626149.1"/>
    </source>
</evidence>
<reference evidence="11 12" key="1">
    <citation type="submission" date="2020-03" db="EMBL/GenBank/DDBJ databases">
        <title>Draft Genome Sequence of Cudoniella acicularis.</title>
        <authorList>
            <person name="Buettner E."/>
            <person name="Kellner H."/>
        </authorList>
    </citation>
    <scope>NUCLEOTIDE SEQUENCE [LARGE SCALE GENOMIC DNA]</scope>
    <source>
        <strain evidence="11 12">DSM 108380</strain>
    </source>
</reference>
<dbReference type="OrthoDB" id="2123594at2759"/>
<dbReference type="InterPro" id="IPR051915">
    <property type="entry name" value="Cellulose_Degrad_GH3"/>
</dbReference>
<keyword evidence="5" id="KW-0325">Glycoprotein</keyword>
<keyword evidence="7" id="KW-0326">Glycosidase</keyword>
<evidence type="ECO:0000256" key="7">
    <source>
        <dbReference type="ARBA" id="ARBA00023295"/>
    </source>
</evidence>
<dbReference type="InterPro" id="IPR001764">
    <property type="entry name" value="Glyco_hydro_3_N"/>
</dbReference>
<dbReference type="SMART" id="SM01217">
    <property type="entry name" value="Fn3_like"/>
    <property type="match status" value="1"/>
</dbReference>
<dbReference type="Gene3D" id="3.40.50.1700">
    <property type="entry name" value="Glycoside hydrolase family 3 C-terminal domain"/>
    <property type="match status" value="1"/>
</dbReference>
<protein>
    <recommendedName>
        <fullName evidence="3">beta-glucosidase</fullName>
        <ecNumber evidence="3">3.2.1.21</ecNumber>
    </recommendedName>
</protein>
<sequence>MKLLLASIIFTIFTSLTTAQNDTSTPLYKEPHAPIEDRIQDLLSRMTLEDKLSQLSEGDIAMWMNLTDNTFIPAGLKVLELHSGQFYVGHTMPPSWLAENIKIGQDYLLHNTTLGIPALVQTEGIHGVRIANATIFNSPIGHACSWNLGLVEEMAGVIAKEASALGVSQIFAPLGDLARELRFGRVEEMFGEDGFLAGEMGFSYVTGLQRGNVSATVKHFAAYGSPEQGLNTGPVHGGERELRTTYLPSYKRQIIDAGAYSVMSAYSSYDGVPMITNYHILTEILRDEWGYKYWVTSDSGGTDRALEAGNDVELGTRAFTYQGIPSLVRSGQLRQEVVDTAVSRLLRAKFTMGLFENPYLAVSADELNTVMHTPEHIALARKLDAESIVLLENRNQTLPLKKTANITVIGPMGDFMNYGDYVINGSQYRGVTPYKGIKAASKGVVTYTKGCERWSNDQSDFPEAIAAASAADIAVVVVGTWTRDNTELWNGGATGNGLNATTGEHVDVSSLNLVGAMPHLVSAIIATGKPTIVVFSSGKPITEPWISTRASALIQQFYPSEEGGNALADILFGDENPSGKLSVGFPDDIGTTPVFYDYLNSGRQIVDSGRVFENGSLLFGHSYVLNSPQPLYEFGYGKSYSTFQYSSVELSKTTGVKANDIITATVKITNTSNRDGKEVVQLYVKDVISSVEVPNMQLRGFEKVLVKAGETETVNINVKVQDLGLWDTRMRYVVEPGEFVVLVGSSSRDIRGNASFVVE</sequence>
<keyword evidence="8" id="KW-0624">Polysaccharide degradation</keyword>
<dbReference type="InterPro" id="IPR013783">
    <property type="entry name" value="Ig-like_fold"/>
</dbReference>
<evidence type="ECO:0000313" key="12">
    <source>
        <dbReference type="Proteomes" id="UP000566819"/>
    </source>
</evidence>
<dbReference type="GO" id="GO:0009251">
    <property type="term" value="P:glucan catabolic process"/>
    <property type="evidence" value="ECO:0007669"/>
    <property type="project" value="TreeGrafter"/>
</dbReference>
<feature type="domain" description="Fibronectin type III-like" evidence="10">
    <location>
        <begin position="678"/>
        <end position="747"/>
    </location>
</feature>
<dbReference type="GO" id="GO:0008422">
    <property type="term" value="F:beta-glucosidase activity"/>
    <property type="evidence" value="ECO:0007669"/>
    <property type="project" value="UniProtKB-EC"/>
</dbReference>
<dbReference type="Gene3D" id="3.20.20.300">
    <property type="entry name" value="Glycoside hydrolase, family 3, N-terminal domain"/>
    <property type="match status" value="1"/>
</dbReference>
<dbReference type="Gene3D" id="2.60.40.10">
    <property type="entry name" value="Immunoglobulins"/>
    <property type="match status" value="1"/>
</dbReference>
<comment type="catalytic activity">
    <reaction evidence="1">
        <text>Hydrolysis of terminal, non-reducing beta-D-glucosyl residues with release of beta-D-glucose.</text>
        <dbReference type="EC" id="3.2.1.21"/>
    </reaction>
</comment>
<dbReference type="InterPro" id="IPR026891">
    <property type="entry name" value="Fn3-like"/>
</dbReference>